<dbReference type="SUPFAM" id="SSF56091">
    <property type="entry name" value="DNA ligase/mRNA capping enzyme, catalytic domain"/>
    <property type="match status" value="1"/>
</dbReference>
<evidence type="ECO:0000259" key="8">
    <source>
        <dbReference type="PROSITE" id="PS50160"/>
    </source>
</evidence>
<dbReference type="InterPro" id="IPR050326">
    <property type="entry name" value="NAD_dep_DNA_ligaseB"/>
</dbReference>
<feature type="domain" description="ATP-dependent DNA ligase family profile" evidence="8">
    <location>
        <begin position="255"/>
        <end position="386"/>
    </location>
</feature>
<evidence type="ECO:0000313" key="9">
    <source>
        <dbReference type="EMBL" id="ANM47142.1"/>
    </source>
</evidence>
<keyword evidence="7" id="KW-0234">DNA repair</keyword>
<sequence>MIPLLETIHKLRETKGSNAKKAFLTQAFQDLPELVDFLHYVYDPRSSYYRTKFLPNAFPRMLSRSVVGSWDKVYDVLDQMSERTLSGQKADSELSKAATNIHPDYHELIQMILDRDIKAGIAEKGINAAFNAAGGTGRLINILPYHRYDNMTIDLLKKMDFKRGVYSQLKSDGMFANIICRYGKSPEIRSRSGSLIAGGSVDNLSMVFNDIIYDAGVGESVFHGELLVIDLKENKILPRAIGNGKLNSVIQTGEPLLDRYKVVYRVWDIVPYDKWFNAERVDTPYERRFDIISQMFEDGGLVQVQETRVVHSFAEAVEHFKDALARNEEGTICKAADMPWEDGTSSEGLKLKMEIECDLEIVGFNAADAKGKHAKTFGSLLCKTADSLLIVGVSGISDELRAYMWEHQDEFIGKITAVLSNGVQDKTDDALKSLFLPRLVEVRTDKKVANTLAEVYEIQKAYVENIMVLLEAA</sequence>
<dbReference type="Pfam" id="PF01068">
    <property type="entry name" value="DNA_ligase_A_M"/>
    <property type="match status" value="1"/>
</dbReference>
<dbReference type="GO" id="GO:0006260">
    <property type="term" value="P:DNA replication"/>
    <property type="evidence" value="ECO:0007669"/>
    <property type="project" value="UniProtKB-KW"/>
</dbReference>
<name>A0A1J0MGJ3_9CAUD</name>
<dbReference type="PROSITE" id="PS50160">
    <property type="entry name" value="DNA_LIGASE_A3"/>
    <property type="match status" value="1"/>
</dbReference>
<keyword evidence="4 10" id="KW-0436">Ligase</keyword>
<reference evidence="10 11" key="1">
    <citation type="submission" date="2016-11" db="EMBL/GenBank/DDBJ databases">
        <title>Complete genome of the first virulent bacteriophage infecting the opportunist pathogen Serratia rubidaea.</title>
        <authorList>
            <person name="Xing S."/>
            <person name="Ma T."/>
            <person name="Zhang X."/>
            <person name="Huang Y."/>
            <person name="Mi Z."/>
            <person name="Sun Q."/>
            <person name="An X."/>
            <person name="Fan H."/>
            <person name="Wu S."/>
            <person name="Lin W."/>
            <person name="Tong Y."/>
        </authorList>
    </citation>
    <scope>NUCLEOTIDE SEQUENCE [LARGE SCALE GENOMIC DNA]</scope>
</reference>
<keyword evidence="12" id="KW-1185">Reference proteome</keyword>
<dbReference type="Gene3D" id="2.40.50.140">
    <property type="entry name" value="Nucleic acid-binding proteins"/>
    <property type="match status" value="1"/>
</dbReference>
<dbReference type="GO" id="GO:0006281">
    <property type="term" value="P:DNA repair"/>
    <property type="evidence" value="ECO:0007669"/>
    <property type="project" value="UniProtKB-KW"/>
</dbReference>
<dbReference type="GeneID" id="40092424"/>
<dbReference type="InterPro" id="IPR012310">
    <property type="entry name" value="DNA_ligase_ATP-dep_cent"/>
</dbReference>
<dbReference type="GO" id="GO:0006310">
    <property type="term" value="P:DNA recombination"/>
    <property type="evidence" value="ECO:0007669"/>
    <property type="project" value="InterPro"/>
</dbReference>
<dbReference type="GO" id="GO:0005524">
    <property type="term" value="F:ATP binding"/>
    <property type="evidence" value="ECO:0007669"/>
    <property type="project" value="InterPro"/>
</dbReference>
<evidence type="ECO:0000313" key="12">
    <source>
        <dbReference type="Proteomes" id="UP000231470"/>
    </source>
</evidence>
<dbReference type="SUPFAM" id="SSF50249">
    <property type="entry name" value="Nucleic acid-binding proteins"/>
    <property type="match status" value="1"/>
</dbReference>
<comment type="similarity">
    <text evidence="2">Belongs to the ATP-dependent DNA ligase family.</text>
</comment>
<organism evidence="10 11">
    <name type="scientific">Serratia phage vB_Sru_IME250</name>
    <dbReference type="NCBI Taxonomy" id="1852640"/>
    <lineage>
        <taxon>Viruses</taxon>
        <taxon>Duplodnaviria</taxon>
        <taxon>Heunggongvirae</taxon>
        <taxon>Uroviricota</taxon>
        <taxon>Caudoviricetes</taxon>
        <taxon>Pantevenvirales</taxon>
        <taxon>Ackermannviridae</taxon>
        <taxon>Taipeivirus</taxon>
        <taxon>Taipeivirus IME250</taxon>
    </lineage>
</organism>
<accession>A0A1J0MGJ3</accession>
<dbReference type="Proteomes" id="UP000230444">
    <property type="component" value="Segment"/>
</dbReference>
<dbReference type="EMBL" id="KX147096">
    <property type="protein sequence ID" value="ANM47142.1"/>
    <property type="molecule type" value="Genomic_DNA"/>
</dbReference>
<dbReference type="InterPro" id="IPR012340">
    <property type="entry name" value="NA-bd_OB-fold"/>
</dbReference>
<dbReference type="PANTHER" id="PTHR47810">
    <property type="entry name" value="DNA LIGASE"/>
    <property type="match status" value="1"/>
</dbReference>
<evidence type="ECO:0000313" key="11">
    <source>
        <dbReference type="Proteomes" id="UP000230444"/>
    </source>
</evidence>
<protein>
    <recommendedName>
        <fullName evidence="3">DNA ligase</fullName>
    </recommendedName>
</protein>
<dbReference type="GO" id="GO:0003910">
    <property type="term" value="F:DNA ligase (ATP) activity"/>
    <property type="evidence" value="ECO:0007669"/>
    <property type="project" value="InterPro"/>
</dbReference>
<dbReference type="OrthoDB" id="4135at10239"/>
<evidence type="ECO:0000256" key="3">
    <source>
        <dbReference type="ARBA" id="ARBA00013308"/>
    </source>
</evidence>
<evidence type="ECO:0000256" key="5">
    <source>
        <dbReference type="ARBA" id="ARBA00022705"/>
    </source>
</evidence>
<proteinExistence type="inferred from homology"/>
<comment type="cofactor">
    <cofactor evidence="1">
        <name>a divalent metal cation</name>
        <dbReference type="ChEBI" id="CHEBI:60240"/>
    </cofactor>
</comment>
<dbReference type="RefSeq" id="YP_009615943.1">
    <property type="nucleotide sequence ID" value="NC_042047.1"/>
</dbReference>
<evidence type="ECO:0000313" key="10">
    <source>
        <dbReference type="EMBL" id="APD20050.1"/>
    </source>
</evidence>
<dbReference type="KEGG" id="vg:40092424"/>
<dbReference type="Gene3D" id="3.30.470.30">
    <property type="entry name" value="DNA ligase/mRNA capping enzyme"/>
    <property type="match status" value="1"/>
</dbReference>
<reference evidence="9 12" key="2">
    <citation type="journal article" date="2017" name="Arch. Virol.">
        <title>First complete genome sequence of a virulent bacteriophage infecting the opportunistic pathogen Serratia rubidaea.</title>
        <authorList>
            <person name="Xing S."/>
            <person name="Ma T."/>
            <person name="Zhang X."/>
            <person name="Huang Y."/>
            <person name="Mi Z."/>
            <person name="Sun Q."/>
            <person name="An X."/>
            <person name="Fan H."/>
            <person name="Wu S."/>
            <person name="Wei L."/>
            <person name="Tong Y."/>
        </authorList>
    </citation>
    <scope>NUCLEOTIDE SEQUENCE [LARGE SCALE GENOMIC DNA]</scope>
</reference>
<dbReference type="EMBL" id="KY073123">
    <property type="protein sequence ID" value="APD20050.1"/>
    <property type="molecule type" value="Genomic_DNA"/>
</dbReference>
<evidence type="ECO:0000256" key="1">
    <source>
        <dbReference type="ARBA" id="ARBA00001968"/>
    </source>
</evidence>
<evidence type="ECO:0000256" key="7">
    <source>
        <dbReference type="ARBA" id="ARBA00023204"/>
    </source>
</evidence>
<keyword evidence="6" id="KW-0227">DNA damage</keyword>
<evidence type="ECO:0000256" key="4">
    <source>
        <dbReference type="ARBA" id="ARBA00022598"/>
    </source>
</evidence>
<evidence type="ECO:0000256" key="2">
    <source>
        <dbReference type="ARBA" id="ARBA00007572"/>
    </source>
</evidence>
<evidence type="ECO:0000256" key="6">
    <source>
        <dbReference type="ARBA" id="ARBA00022763"/>
    </source>
</evidence>
<dbReference type="PANTHER" id="PTHR47810:SF1">
    <property type="entry name" value="DNA LIGASE B"/>
    <property type="match status" value="1"/>
</dbReference>
<keyword evidence="5" id="KW-0235">DNA replication</keyword>
<dbReference type="Proteomes" id="UP000231470">
    <property type="component" value="Segment"/>
</dbReference>